<dbReference type="Proteomes" id="UP000191110">
    <property type="component" value="Unassembled WGS sequence"/>
</dbReference>
<gene>
    <name evidence="1" type="ORF">BOW53_07755</name>
</gene>
<keyword evidence="2" id="KW-1185">Reference proteome</keyword>
<evidence type="ECO:0008006" key="3">
    <source>
        <dbReference type="Google" id="ProtNLM"/>
    </source>
</evidence>
<dbReference type="EMBL" id="MPRL01000025">
    <property type="protein sequence ID" value="OOZ40467.1"/>
    <property type="molecule type" value="Genomic_DNA"/>
</dbReference>
<comment type="caution">
    <text evidence="1">The sequence shown here is derived from an EMBL/GenBank/DDBJ whole genome shotgun (WGS) entry which is preliminary data.</text>
</comment>
<dbReference type="AlphaFoldDB" id="A0A1T2L5T0"/>
<organism evidence="1 2">
    <name type="scientific">Solemya pervernicosa gill symbiont</name>
    <dbReference type="NCBI Taxonomy" id="642797"/>
    <lineage>
        <taxon>Bacteria</taxon>
        <taxon>Pseudomonadati</taxon>
        <taxon>Pseudomonadota</taxon>
        <taxon>Gammaproteobacteria</taxon>
        <taxon>sulfur-oxidizing symbionts</taxon>
    </lineage>
</organism>
<name>A0A1T2L5T0_9GAMM</name>
<proteinExistence type="predicted"/>
<evidence type="ECO:0000313" key="2">
    <source>
        <dbReference type="Proteomes" id="UP000191110"/>
    </source>
</evidence>
<protein>
    <recommendedName>
        <fullName evidence="3">PepSY domain-containing protein</fullName>
    </recommendedName>
</protein>
<accession>A0A1T2L5T0</accession>
<reference evidence="1 2" key="1">
    <citation type="submission" date="2016-11" db="EMBL/GenBank/DDBJ databases">
        <title>Mixed transmission modes and dynamic genome evolution in an obligate animal-bacterial symbiosis.</title>
        <authorList>
            <person name="Russell S.L."/>
            <person name="Corbett-Detig R.B."/>
            <person name="Cavanaugh C.M."/>
        </authorList>
    </citation>
    <scope>NUCLEOTIDE SEQUENCE [LARGE SCALE GENOMIC DNA]</scope>
    <source>
        <strain evidence="1">Sveles-Q1</strain>
    </source>
</reference>
<evidence type="ECO:0000313" key="1">
    <source>
        <dbReference type="EMBL" id="OOZ40467.1"/>
    </source>
</evidence>
<sequence>MLLFCASFGSAYAERDGRERGGASLDEAVEQVRERTGGRILSATTKKRNGDRIHRIKVLTPDRKVRVIRIPARRR</sequence>